<proteinExistence type="predicted"/>
<evidence type="ECO:0000259" key="2">
    <source>
        <dbReference type="Pfam" id="PF02517"/>
    </source>
</evidence>
<sequence>MIIAIGGGIAVSMVIIALDRLYFFPNIPQLAQLQAPEFSRWIGLTTIFYGGIVEELQVRLGLMTFCVWLFYRLLGKKTSSWMFMIAILLTSLLFGLLHLPATAQALGELSPMIVLRGIVLNSLGGLLFGWLYWKKGLEYAMIAHLTADLMLHVIFS</sequence>
<dbReference type="Pfam" id="PF02517">
    <property type="entry name" value="Rce1-like"/>
    <property type="match status" value="1"/>
</dbReference>
<evidence type="ECO:0000313" key="3">
    <source>
        <dbReference type="EMBL" id="QRG67727.1"/>
    </source>
</evidence>
<dbReference type="InterPro" id="IPR003675">
    <property type="entry name" value="Rce1/LyrA-like_dom"/>
</dbReference>
<dbReference type="EMBL" id="CP069127">
    <property type="protein sequence ID" value="QRG67727.1"/>
    <property type="molecule type" value="Genomic_DNA"/>
</dbReference>
<keyword evidence="1" id="KW-1133">Transmembrane helix</keyword>
<keyword evidence="1" id="KW-0812">Transmembrane</keyword>
<feature type="transmembrane region" description="Helical" evidence="1">
    <location>
        <begin position="81"/>
        <end position="101"/>
    </location>
</feature>
<keyword evidence="3" id="KW-0378">Hydrolase</keyword>
<gene>
    <name evidence="3" type="ORF">JNE38_00330</name>
</gene>
<dbReference type="RefSeq" id="WP_203354775.1">
    <property type="nucleotide sequence ID" value="NZ_CP069127.1"/>
</dbReference>
<reference evidence="3 4" key="1">
    <citation type="submission" date="2021-01" db="EMBL/GenBank/DDBJ databases">
        <title>Identification of strong promoters based on the transcriptome of Brevibacillus choshinensis.</title>
        <authorList>
            <person name="Yao D."/>
            <person name="Zhang K."/>
            <person name="Wu J."/>
        </authorList>
    </citation>
    <scope>NUCLEOTIDE SEQUENCE [LARGE SCALE GENOMIC DNA]</scope>
    <source>
        <strain evidence="3 4">HPD31-SP3</strain>
    </source>
</reference>
<name>A0ABX7FNJ9_BRECH</name>
<evidence type="ECO:0000256" key="1">
    <source>
        <dbReference type="SAM" id="Phobius"/>
    </source>
</evidence>
<feature type="transmembrane region" description="Helical" evidence="1">
    <location>
        <begin position="56"/>
        <end position="74"/>
    </location>
</feature>
<keyword evidence="1" id="KW-0472">Membrane</keyword>
<accession>A0ABX7FNJ9</accession>
<keyword evidence="3" id="KW-0645">Protease</keyword>
<feature type="domain" description="CAAX prenyl protease 2/Lysostaphin resistance protein A-like" evidence="2">
    <location>
        <begin position="40"/>
        <end position="150"/>
    </location>
</feature>
<protein>
    <submittedName>
        <fullName evidence="3">CPBP family intramembrane metalloprotease</fullName>
    </submittedName>
</protein>
<evidence type="ECO:0000313" key="4">
    <source>
        <dbReference type="Proteomes" id="UP000596248"/>
    </source>
</evidence>
<organism evidence="3 4">
    <name type="scientific">Brevibacillus choshinensis</name>
    <dbReference type="NCBI Taxonomy" id="54911"/>
    <lineage>
        <taxon>Bacteria</taxon>
        <taxon>Bacillati</taxon>
        <taxon>Bacillota</taxon>
        <taxon>Bacilli</taxon>
        <taxon>Bacillales</taxon>
        <taxon>Paenibacillaceae</taxon>
        <taxon>Brevibacillus</taxon>
    </lineage>
</organism>
<keyword evidence="3" id="KW-0482">Metalloprotease</keyword>
<feature type="transmembrane region" description="Helical" evidence="1">
    <location>
        <begin position="113"/>
        <end position="133"/>
    </location>
</feature>
<keyword evidence="4" id="KW-1185">Reference proteome</keyword>
<dbReference type="GO" id="GO:0008237">
    <property type="term" value="F:metallopeptidase activity"/>
    <property type="evidence" value="ECO:0007669"/>
    <property type="project" value="UniProtKB-KW"/>
</dbReference>
<dbReference type="Proteomes" id="UP000596248">
    <property type="component" value="Chromosome"/>
</dbReference>